<keyword evidence="2" id="KW-1133">Transmembrane helix</keyword>
<keyword evidence="2" id="KW-0812">Transmembrane</keyword>
<evidence type="ECO:0000313" key="3">
    <source>
        <dbReference type="EMBL" id="KAL2075455.1"/>
    </source>
</evidence>
<feature type="compositionally biased region" description="Polar residues" evidence="1">
    <location>
        <begin position="25"/>
        <end position="35"/>
    </location>
</feature>
<dbReference type="SUPFAM" id="SSF89372">
    <property type="entry name" value="Fucose-specific lectin"/>
    <property type="match status" value="1"/>
</dbReference>
<feature type="region of interest" description="Disordered" evidence="1">
    <location>
        <begin position="1"/>
        <end position="35"/>
    </location>
</feature>
<protein>
    <recommendedName>
        <fullName evidence="5">Fucose-specific lectin</fullName>
    </recommendedName>
</protein>
<accession>A0ABR4D020</accession>
<feature type="transmembrane region" description="Helical" evidence="2">
    <location>
        <begin position="136"/>
        <end position="158"/>
    </location>
</feature>
<sequence length="505" mass="54562">MGHPPQAYSTSPVSPLATPLEDSPLETTRNMASVSPSEQNMYYDEKIFIPEEPMSHDTQVVQPNRRPSHAPEAVLDIPQQIPPPVPPLPIAVPIAVPAAVPAAVPTAVPINFAPPGYTDLDLPSRPQQKPFWKRHILWIAAVLAFGVLIIGIVVGVIGHSERKSSAAKTTNTTAAPVVFGITNNTRNSVASTGLFVNNKTLWNTHVLWQSATGTINLQISLDSITFRPEQEVRLSIPPKLGSPLSATTSLDSTTGVVSLSIFYISGRNNITMSTLTCSLNSDRCKTVENRNLPTQVAPSNFTGLAAVNVNEAQDWRVYYHDADNYISELQGDVAGFNLGKKIGGQAMNASSMAAININSTTNNIHIFYIDGLTQTLFKTQFIESGWTKPSIVSPDLIGSWNPRSGLGAAYTKVQDQLHVYYTGTDAGIYEFLGSNASKTINAKWAVQPGHNHLWHTADVIGGPIAAIGWADQARFYQLKEGALAEGHLNGTTWTEAFIDMNGAMT</sequence>
<gene>
    <name evidence="3" type="ORF">VTL71DRAFT_398</name>
</gene>
<name>A0ABR4D020_9HELO</name>
<organism evidence="3 4">
    <name type="scientific">Oculimacula yallundae</name>
    <dbReference type="NCBI Taxonomy" id="86028"/>
    <lineage>
        <taxon>Eukaryota</taxon>
        <taxon>Fungi</taxon>
        <taxon>Dikarya</taxon>
        <taxon>Ascomycota</taxon>
        <taxon>Pezizomycotina</taxon>
        <taxon>Leotiomycetes</taxon>
        <taxon>Helotiales</taxon>
        <taxon>Ploettnerulaceae</taxon>
        <taxon>Oculimacula</taxon>
    </lineage>
</organism>
<evidence type="ECO:0008006" key="5">
    <source>
        <dbReference type="Google" id="ProtNLM"/>
    </source>
</evidence>
<reference evidence="3 4" key="1">
    <citation type="journal article" date="2024" name="Commun. Biol.">
        <title>Comparative genomic analysis of thermophilic fungi reveals convergent evolutionary adaptations and gene losses.</title>
        <authorList>
            <person name="Steindorff A.S."/>
            <person name="Aguilar-Pontes M.V."/>
            <person name="Robinson A.J."/>
            <person name="Andreopoulos B."/>
            <person name="LaButti K."/>
            <person name="Kuo A."/>
            <person name="Mondo S."/>
            <person name="Riley R."/>
            <person name="Otillar R."/>
            <person name="Haridas S."/>
            <person name="Lipzen A."/>
            <person name="Grimwood J."/>
            <person name="Schmutz J."/>
            <person name="Clum A."/>
            <person name="Reid I.D."/>
            <person name="Moisan M.C."/>
            <person name="Butler G."/>
            <person name="Nguyen T.T.M."/>
            <person name="Dewar K."/>
            <person name="Conant G."/>
            <person name="Drula E."/>
            <person name="Henrissat B."/>
            <person name="Hansel C."/>
            <person name="Singer S."/>
            <person name="Hutchinson M.I."/>
            <person name="de Vries R.P."/>
            <person name="Natvig D.O."/>
            <person name="Powell A.J."/>
            <person name="Tsang A."/>
            <person name="Grigoriev I.V."/>
        </authorList>
    </citation>
    <scope>NUCLEOTIDE SEQUENCE [LARGE SCALE GENOMIC DNA]</scope>
    <source>
        <strain evidence="3 4">CBS 494.80</strain>
    </source>
</reference>
<dbReference type="Gene3D" id="2.120.10.70">
    <property type="entry name" value="Fucose-specific lectin"/>
    <property type="match status" value="1"/>
</dbReference>
<evidence type="ECO:0000313" key="4">
    <source>
        <dbReference type="Proteomes" id="UP001595075"/>
    </source>
</evidence>
<dbReference type="EMBL" id="JAZHXI010000001">
    <property type="protein sequence ID" value="KAL2075455.1"/>
    <property type="molecule type" value="Genomic_DNA"/>
</dbReference>
<keyword evidence="2" id="KW-0472">Membrane</keyword>
<keyword evidence="4" id="KW-1185">Reference proteome</keyword>
<evidence type="ECO:0000256" key="1">
    <source>
        <dbReference type="SAM" id="MobiDB-lite"/>
    </source>
</evidence>
<dbReference type="Proteomes" id="UP001595075">
    <property type="component" value="Unassembled WGS sequence"/>
</dbReference>
<comment type="caution">
    <text evidence="3">The sequence shown here is derived from an EMBL/GenBank/DDBJ whole genome shotgun (WGS) entry which is preliminary data.</text>
</comment>
<evidence type="ECO:0000256" key="2">
    <source>
        <dbReference type="SAM" id="Phobius"/>
    </source>
</evidence>
<proteinExistence type="predicted"/>